<keyword evidence="2" id="KW-1185">Reference proteome</keyword>
<organism evidence="1 2">
    <name type="scientific">Microbacterium arborescens</name>
    <dbReference type="NCBI Taxonomy" id="33883"/>
    <lineage>
        <taxon>Bacteria</taxon>
        <taxon>Bacillati</taxon>
        <taxon>Actinomycetota</taxon>
        <taxon>Actinomycetes</taxon>
        <taxon>Micrococcales</taxon>
        <taxon>Microbacteriaceae</taxon>
        <taxon>Microbacterium</taxon>
    </lineage>
</organism>
<evidence type="ECO:0000313" key="1">
    <source>
        <dbReference type="EMBL" id="OAZ41023.1"/>
    </source>
</evidence>
<reference evidence="2" key="1">
    <citation type="submission" date="2016-06" db="EMBL/GenBank/DDBJ databases">
        <title>Genome sequencing of cellulolytic organisms.</title>
        <authorList>
            <person name="Bohra V."/>
            <person name="Dafale N.A."/>
            <person name="Purohit H.J."/>
        </authorList>
    </citation>
    <scope>NUCLEOTIDE SEQUENCE [LARGE SCALE GENOMIC DNA]</scope>
    <source>
        <strain evidence="2">ND21</strain>
    </source>
</reference>
<dbReference type="InterPro" id="IPR027417">
    <property type="entry name" value="P-loop_NTPase"/>
</dbReference>
<dbReference type="SUPFAM" id="SSF52540">
    <property type="entry name" value="P-loop containing nucleoside triphosphate hydrolases"/>
    <property type="match status" value="1"/>
</dbReference>
<dbReference type="PANTHER" id="PTHR37816">
    <property type="entry name" value="YALI0E33011P"/>
    <property type="match status" value="1"/>
</dbReference>
<gene>
    <name evidence="1" type="ORF">A9Z40_03545</name>
</gene>
<name>A0ABX2WIM7_9MICO</name>
<dbReference type="Proteomes" id="UP000093918">
    <property type="component" value="Unassembled WGS sequence"/>
</dbReference>
<comment type="caution">
    <text evidence="1">The sequence shown here is derived from an EMBL/GenBank/DDBJ whole genome shotgun (WGS) entry which is preliminary data.</text>
</comment>
<protein>
    <submittedName>
        <fullName evidence="1">Toxin</fullName>
    </submittedName>
</protein>
<dbReference type="EMBL" id="LZEM01000018">
    <property type="protein sequence ID" value="OAZ41023.1"/>
    <property type="molecule type" value="Genomic_DNA"/>
</dbReference>
<proteinExistence type="predicted"/>
<evidence type="ECO:0000313" key="2">
    <source>
        <dbReference type="Proteomes" id="UP000093918"/>
    </source>
</evidence>
<accession>A0ABX2WIM7</accession>
<dbReference type="InterPro" id="IPR052922">
    <property type="entry name" value="Cytidylate_Kinase-2"/>
</dbReference>
<sequence length="189" mass="21778">MVATRIRIVGTSGSGKSVLADRVSARTGLPRLELDAVFWDADWRMRDLDEARARVRAFVRQHPDGWVADGNWTSRLGDMLDPGSPDGADTVVWLDLPRRRVMRQVVGRTLRRVVRREELWHGNRERARNLLRWHPERNIIRFAWTNHPVTRERMLGRIAAGERIVRLRDRSEIDAWLASLPPAGRSVGP</sequence>
<dbReference type="Gene3D" id="3.40.50.300">
    <property type="entry name" value="P-loop containing nucleotide triphosphate hydrolases"/>
    <property type="match status" value="1"/>
</dbReference>
<dbReference type="PANTHER" id="PTHR37816:SF1">
    <property type="entry name" value="TOXIN"/>
    <property type="match status" value="1"/>
</dbReference>